<dbReference type="STRING" id="498211.CJA_3063"/>
<dbReference type="SUPFAM" id="SSF55811">
    <property type="entry name" value="Nudix"/>
    <property type="match status" value="1"/>
</dbReference>
<accession>B3PDA5</accession>
<organism evidence="2 3">
    <name type="scientific">Cellvibrio japonicus (strain Ueda107)</name>
    <name type="common">Pseudomonas fluorescens subsp. cellulosa</name>
    <dbReference type="NCBI Taxonomy" id="498211"/>
    <lineage>
        <taxon>Bacteria</taxon>
        <taxon>Pseudomonadati</taxon>
        <taxon>Pseudomonadota</taxon>
        <taxon>Gammaproteobacteria</taxon>
        <taxon>Cellvibrionales</taxon>
        <taxon>Cellvibrionaceae</taxon>
        <taxon>Cellvibrio</taxon>
    </lineage>
</organism>
<protein>
    <submittedName>
        <fullName evidence="2">Nudix hydrolase</fullName>
    </submittedName>
</protein>
<feature type="domain" description="Nudix hydrolase" evidence="1">
    <location>
        <begin position="49"/>
        <end position="200"/>
    </location>
</feature>
<dbReference type="AlphaFoldDB" id="B3PDA5"/>
<keyword evidence="2" id="KW-0378">Hydrolase</keyword>
<dbReference type="Gene3D" id="3.90.79.10">
    <property type="entry name" value="Nucleoside Triphosphate Pyrophosphohydrolase"/>
    <property type="match status" value="1"/>
</dbReference>
<dbReference type="EMBL" id="CP000934">
    <property type="protein sequence ID" value="ACE82689.1"/>
    <property type="molecule type" value="Genomic_DNA"/>
</dbReference>
<dbReference type="InterPro" id="IPR054105">
    <property type="entry name" value="WHD_NrtR"/>
</dbReference>
<name>B3PDA5_CELJU</name>
<dbReference type="HOGENOM" id="CLU_037162_3_1_6"/>
<dbReference type="SUPFAM" id="SSF46785">
    <property type="entry name" value="Winged helix' DNA-binding domain"/>
    <property type="match status" value="1"/>
</dbReference>
<gene>
    <name evidence="2" type="primary">nuhA</name>
    <name evidence="2" type="ordered locus">CJA_3063</name>
</gene>
<evidence type="ECO:0000313" key="2">
    <source>
        <dbReference type="EMBL" id="ACE82689.1"/>
    </source>
</evidence>
<dbReference type="eggNOG" id="COG1051">
    <property type="taxonomic scope" value="Bacteria"/>
</dbReference>
<dbReference type="InterPro" id="IPR036388">
    <property type="entry name" value="WH-like_DNA-bd_sf"/>
</dbReference>
<dbReference type="Gene3D" id="1.10.10.10">
    <property type="entry name" value="Winged helix-like DNA-binding domain superfamily/Winged helix DNA-binding domain"/>
    <property type="match status" value="1"/>
</dbReference>
<reference evidence="2 3" key="1">
    <citation type="journal article" date="2008" name="J. Bacteriol.">
        <title>Insights into plant cell wall degradation from the genome sequence of the soil bacterium Cellvibrio japonicus.</title>
        <authorList>
            <person name="Deboy R.T."/>
            <person name="Mongodin E.F."/>
            <person name="Fouts D.E."/>
            <person name="Tailford L.E."/>
            <person name="Khouri H."/>
            <person name="Emerson J.B."/>
            <person name="Mohamoud Y."/>
            <person name="Watkins K."/>
            <person name="Henrissat B."/>
            <person name="Gilbert H.J."/>
            <person name="Nelson K.E."/>
        </authorList>
    </citation>
    <scope>NUCLEOTIDE SEQUENCE [LARGE SCALE GENOMIC DNA]</scope>
    <source>
        <strain evidence="2 3">Ueda107</strain>
    </source>
</reference>
<dbReference type="Pfam" id="PF00293">
    <property type="entry name" value="NUDIX"/>
    <property type="match status" value="1"/>
</dbReference>
<dbReference type="PANTHER" id="PTHR43736">
    <property type="entry name" value="ADP-RIBOSE PYROPHOSPHATASE"/>
    <property type="match status" value="1"/>
</dbReference>
<dbReference type="GO" id="GO:0016787">
    <property type="term" value="F:hydrolase activity"/>
    <property type="evidence" value="ECO:0007669"/>
    <property type="project" value="UniProtKB-KW"/>
</dbReference>
<dbReference type="CDD" id="cd18873">
    <property type="entry name" value="NUDIX_NadM_like"/>
    <property type="match status" value="1"/>
</dbReference>
<evidence type="ECO:0000259" key="1">
    <source>
        <dbReference type="PROSITE" id="PS51462"/>
    </source>
</evidence>
<dbReference type="Pfam" id="PF21906">
    <property type="entry name" value="WHD_NrtR"/>
    <property type="match status" value="1"/>
</dbReference>
<dbReference type="InterPro" id="IPR015797">
    <property type="entry name" value="NUDIX_hydrolase-like_dom_sf"/>
</dbReference>
<dbReference type="Proteomes" id="UP000001036">
    <property type="component" value="Chromosome"/>
</dbReference>
<dbReference type="PANTHER" id="PTHR43736:SF4">
    <property type="entry name" value="SLR1690 PROTEIN"/>
    <property type="match status" value="1"/>
</dbReference>
<dbReference type="InterPro" id="IPR036390">
    <property type="entry name" value="WH_DNA-bd_sf"/>
</dbReference>
<dbReference type="KEGG" id="cja:CJA_3063"/>
<dbReference type="PROSITE" id="PS51462">
    <property type="entry name" value="NUDIX"/>
    <property type="match status" value="1"/>
</dbReference>
<dbReference type="InterPro" id="IPR000086">
    <property type="entry name" value="NUDIX_hydrolase_dom"/>
</dbReference>
<proteinExistence type="predicted"/>
<sequence length="286" mass="32667">MARVKPHTGSTPVIATYTMRALSPGYTRNSAITHNEIKNQRTSAVSDQPLHPNSHFEPLNLPPNVIKALSIDNLIFGLDHDELKILLVKQTDPMHQGKWALPGGWIRYDENLRDAAYRLLEELTGVRQLFLEQLKTFGRVDRFPNERVVTIAYYALVSAENYSLVAGQATADVSWHSANHLPELVYDHAEIIEHGLKVLRHQVCHQPIGFNLLPEKFTLLQLQALYEAILNTKLDKPNFRRKIMKMNLLTPCNEKQQGVPHRAANLYRFDSEAYRHLTESGFAFEI</sequence>
<keyword evidence="3" id="KW-1185">Reference proteome</keyword>
<evidence type="ECO:0000313" key="3">
    <source>
        <dbReference type="Proteomes" id="UP000001036"/>
    </source>
</evidence>